<dbReference type="InterPro" id="IPR016193">
    <property type="entry name" value="Cytidine_deaminase-like"/>
</dbReference>
<proteinExistence type="predicted"/>
<comment type="caution">
    <text evidence="2">The sequence shown here is derived from an EMBL/GenBank/DDBJ whole genome shotgun (WGS) entry which is preliminary data.</text>
</comment>
<dbReference type="Proteomes" id="UP001652504">
    <property type="component" value="Unassembled WGS sequence"/>
</dbReference>
<gene>
    <name evidence="2" type="ORF">OE749_08395</name>
</gene>
<dbReference type="InterPro" id="IPR057580">
    <property type="entry name" value="Deam_C"/>
</dbReference>
<protein>
    <submittedName>
        <fullName evidence="2">Deaminase</fullName>
    </submittedName>
</protein>
<evidence type="ECO:0000313" key="3">
    <source>
        <dbReference type="Proteomes" id="UP001652504"/>
    </source>
</evidence>
<dbReference type="RefSeq" id="WP_263711989.1">
    <property type="nucleotide sequence ID" value="NZ_JAOWKX010000003.1"/>
</dbReference>
<organism evidence="2 3">
    <name type="scientific">Fluctibacter corallii</name>
    <dbReference type="NCBI Taxonomy" id="2984329"/>
    <lineage>
        <taxon>Bacteria</taxon>
        <taxon>Pseudomonadati</taxon>
        <taxon>Pseudomonadota</taxon>
        <taxon>Gammaproteobacteria</taxon>
        <taxon>Alteromonadales</taxon>
        <taxon>Alteromonadaceae</taxon>
        <taxon>Fluctibacter</taxon>
    </lineage>
</organism>
<dbReference type="SUPFAM" id="SSF53927">
    <property type="entry name" value="Cytidine deaminase-like"/>
    <property type="match status" value="1"/>
</dbReference>
<sequence>MSKPTIINDRIQVKIEKQNRHFSNGNMGTAHAEIGAIQQAFDAGITMGKSMTISVTGKNVCGYCIGDIAAAAKKAGLKELTVRAVDNKTGLPITYYWVPGMKSIKVKND</sequence>
<evidence type="ECO:0000313" key="2">
    <source>
        <dbReference type="EMBL" id="MCV2884713.1"/>
    </source>
</evidence>
<name>A0ABT3A7Z1_9ALTE</name>
<keyword evidence="3" id="KW-1185">Reference proteome</keyword>
<accession>A0ABT3A7Z1</accession>
<dbReference type="EMBL" id="JAOWKX010000003">
    <property type="protein sequence ID" value="MCV2884713.1"/>
    <property type="molecule type" value="Genomic_DNA"/>
</dbReference>
<reference evidence="2 3" key="1">
    <citation type="submission" date="2022-10" db="EMBL/GenBank/DDBJ databases">
        <title>Aestuariibacter sp. AA17 isolated from Montipora capitata coral fragment.</title>
        <authorList>
            <person name="Emsley S.A."/>
            <person name="Pfannmuller K.M."/>
            <person name="Loughran R.M."/>
            <person name="Shlafstein M."/>
            <person name="Papke E."/>
            <person name="Saw J.H."/>
            <person name="Ushijima B."/>
            <person name="Videau P."/>
        </authorList>
    </citation>
    <scope>NUCLEOTIDE SEQUENCE [LARGE SCALE GENOMIC DNA]</scope>
    <source>
        <strain evidence="2 3">AA17</strain>
    </source>
</reference>
<dbReference type="Pfam" id="PF24241">
    <property type="entry name" value="Deam_C"/>
    <property type="match status" value="1"/>
</dbReference>
<feature type="domain" description="Putative cytidine deaminase C-terminal" evidence="1">
    <location>
        <begin position="2"/>
        <end position="106"/>
    </location>
</feature>
<evidence type="ECO:0000259" key="1">
    <source>
        <dbReference type="Pfam" id="PF24241"/>
    </source>
</evidence>